<keyword evidence="1" id="KW-0175">Coiled coil</keyword>
<dbReference type="Gene3D" id="3.40.50.300">
    <property type="entry name" value="P-loop containing nucleotide triphosphate hydrolases"/>
    <property type="match status" value="1"/>
</dbReference>
<evidence type="ECO:0008006" key="4">
    <source>
        <dbReference type="Google" id="ProtNLM"/>
    </source>
</evidence>
<dbReference type="SUPFAM" id="SSF52540">
    <property type="entry name" value="P-loop containing nucleoside triphosphate hydrolases"/>
    <property type="match status" value="1"/>
</dbReference>
<reference evidence="2 3" key="1">
    <citation type="submission" date="2018-11" db="EMBL/GenBank/DDBJ databases">
        <title>Chryseotalea sanarue gen. nov., sp., nov., a member of the family Cytophagaceae, isolated from a brackish lake in Hamamatsu Japan.</title>
        <authorList>
            <person name="Maejima Y."/>
            <person name="Iino T."/>
            <person name="Muraguchi Y."/>
            <person name="Fukuda K."/>
            <person name="Ohkuma M."/>
            <person name="Moriuchi R."/>
            <person name="Dohra H."/>
            <person name="Kimbara K."/>
            <person name="Shintani M."/>
        </authorList>
    </citation>
    <scope>NUCLEOTIDE SEQUENCE [LARGE SCALE GENOMIC DNA]</scope>
    <source>
        <strain evidence="2 3">Ys</strain>
    </source>
</reference>
<dbReference type="EMBL" id="BHXQ01000007">
    <property type="protein sequence ID" value="GCC53220.1"/>
    <property type="molecule type" value="Genomic_DNA"/>
</dbReference>
<sequence>MQTKFTTSTNILRDSSRSLNYIPTPNSLRTVNQIANDFKKGLRSFNIIGSYGTGKSSFLWAFNQSLIGKKKYFNFNILNSPKVGFLNFVGEYKSITDVFIEHFEISSKRNVNENIFSEIYNLYYALGKKNPLLVIVIDEFGKFLEHASLNDPEKELYFIQQLAEFVNNPDYNILLITSVHQNFDAYSFSLTNSQKQEWTKVKGRFREITFNEPVEQLLYLASEHLKQSARPKNIDISIKKSISILKKSKAFPINQNYVSEVSSKLFPLDLVAANILTILLQKYGQNERSLFSFLESTDHTGIKRFDQKSNPFFNVSNVYDYLIFNFYHHINSRYNPDFTAWASIKNGIEKVEKMASNRVVDCLKVVKTIGLLNITASAGSEIDKNFLINYSEVCLGIREPDRVINELIKSNVITYRSYKNRFILSEGTDLDIPLALIEAGNKVSQISDISTRLNRHFEFPQILAKSHSYQRGTPRIFEFKISTIPIKDIPVDEIDGYINLIFSDTLSVANLIEESQNQEEAIIYALYLNSVTIKNQLFEIEKTIRVLDENDHDRAAVKELKQILLHQKNLLTHFILHNLYSKNDDLVWIYRGKVIEIESKKSLNKYLSKICDEVYTSTPVFKNELINRHKISSSAHTAKRNYFKALVDNWNKPELGFDKDKFPAEKTIYLTLLKENGIKLYSEDLNHKVKVSKNSSFYALWDYSNKFLQEAKISKRPLSEFVIPLSRRPFKLKQGFIDFWLASFFFIKRDDFALFGDTFIPYINEEVLELIVKYPNQYEVKAFDIDGVRLDIFNSYRIFLNQHSKEKIGNESFIETIKPFLTFYRGLPDYSKTTKRLKKETIAIRSAISSSKDPEKSFFEDFPMALGYNLETLQASKQNLKNYIIKLQDSIRELRTSYDNLLARFEDFILTEFIGEKLPFNVYKEKIQLRYKKLKRHLCLPHQKIFIQRLDSEIDDEKAWLSSIANALLGKPLGSISDEEEVLLYDRFKSMILELDSLTILSKEDIDEENEDVIGIQLSSFIDGINRSSIRMPKIKIQEVTRIEELIRLNLSKNRALNIAALAHILKDLLKK</sequence>
<accession>A0A401UEC6</accession>
<dbReference type="OrthoDB" id="856045at2"/>
<dbReference type="InterPro" id="IPR027417">
    <property type="entry name" value="P-loop_NTPase"/>
</dbReference>
<evidence type="ECO:0000256" key="1">
    <source>
        <dbReference type="SAM" id="Coils"/>
    </source>
</evidence>
<evidence type="ECO:0000313" key="3">
    <source>
        <dbReference type="Proteomes" id="UP000288227"/>
    </source>
</evidence>
<feature type="coiled-coil region" evidence="1">
    <location>
        <begin position="870"/>
        <end position="904"/>
    </location>
</feature>
<organism evidence="2 3">
    <name type="scientific">Chryseotalea sanaruensis</name>
    <dbReference type="NCBI Taxonomy" id="2482724"/>
    <lineage>
        <taxon>Bacteria</taxon>
        <taxon>Pseudomonadati</taxon>
        <taxon>Bacteroidota</taxon>
        <taxon>Cytophagia</taxon>
        <taxon>Cytophagales</taxon>
        <taxon>Chryseotaleaceae</taxon>
        <taxon>Chryseotalea</taxon>
    </lineage>
</organism>
<gene>
    <name evidence="2" type="ORF">SanaruYs_34630</name>
</gene>
<proteinExistence type="predicted"/>
<evidence type="ECO:0000313" key="2">
    <source>
        <dbReference type="EMBL" id="GCC53220.1"/>
    </source>
</evidence>
<dbReference type="RefSeq" id="WP_127123874.1">
    <property type="nucleotide sequence ID" value="NZ_BHXQ01000007.1"/>
</dbReference>
<dbReference type="AlphaFoldDB" id="A0A401UEC6"/>
<keyword evidence="3" id="KW-1185">Reference proteome</keyword>
<protein>
    <recommendedName>
        <fullName evidence="4">ATP-binding protein</fullName>
    </recommendedName>
</protein>
<dbReference type="Proteomes" id="UP000288227">
    <property type="component" value="Unassembled WGS sequence"/>
</dbReference>
<comment type="caution">
    <text evidence="2">The sequence shown here is derived from an EMBL/GenBank/DDBJ whole genome shotgun (WGS) entry which is preliminary data.</text>
</comment>
<name>A0A401UEC6_9BACT</name>